<dbReference type="AlphaFoldDB" id="A0A9W6Z6V6"/>
<evidence type="ECO:0000313" key="4">
    <source>
        <dbReference type="Proteomes" id="UP001165082"/>
    </source>
</evidence>
<gene>
    <name evidence="3" type="ORF">TrRE_jg11415</name>
</gene>
<dbReference type="InterPro" id="IPR000007">
    <property type="entry name" value="Tubby_C"/>
</dbReference>
<comment type="caution">
    <text evidence="3">The sequence shown here is derived from an EMBL/GenBank/DDBJ whole genome shotgun (WGS) entry which is preliminary data.</text>
</comment>
<proteinExistence type="predicted"/>
<dbReference type="OrthoDB" id="200190at2759"/>
<name>A0A9W6Z6V6_9STRA</name>
<dbReference type="PRINTS" id="PR01573">
    <property type="entry name" value="SUPERTUBBY"/>
</dbReference>
<dbReference type="Proteomes" id="UP001165082">
    <property type="component" value="Unassembled WGS sequence"/>
</dbReference>
<dbReference type="InterPro" id="IPR025659">
    <property type="entry name" value="Tubby-like_C"/>
</dbReference>
<feature type="compositionally biased region" description="Acidic residues" evidence="1">
    <location>
        <begin position="23"/>
        <end position="34"/>
    </location>
</feature>
<dbReference type="EMBL" id="BRXZ01000517">
    <property type="protein sequence ID" value="GMH46506.1"/>
    <property type="molecule type" value="Genomic_DNA"/>
</dbReference>
<dbReference type="Pfam" id="PF01167">
    <property type="entry name" value="Tub"/>
    <property type="match status" value="1"/>
</dbReference>
<evidence type="ECO:0000256" key="1">
    <source>
        <dbReference type="SAM" id="MobiDB-lite"/>
    </source>
</evidence>
<dbReference type="Gene3D" id="3.20.90.10">
    <property type="entry name" value="Tubby Protein, Chain A"/>
    <property type="match status" value="1"/>
</dbReference>
<organism evidence="3 4">
    <name type="scientific">Triparma retinervis</name>
    <dbReference type="NCBI Taxonomy" id="2557542"/>
    <lineage>
        <taxon>Eukaryota</taxon>
        <taxon>Sar</taxon>
        <taxon>Stramenopiles</taxon>
        <taxon>Ochrophyta</taxon>
        <taxon>Bolidophyceae</taxon>
        <taxon>Parmales</taxon>
        <taxon>Triparmaceae</taxon>
        <taxon>Triparma</taxon>
    </lineage>
</organism>
<feature type="non-terminal residue" evidence="3">
    <location>
        <position position="206"/>
    </location>
</feature>
<dbReference type="SUPFAM" id="SSF54518">
    <property type="entry name" value="Tubby C-terminal domain-like"/>
    <property type="match status" value="1"/>
</dbReference>
<reference evidence="3" key="1">
    <citation type="submission" date="2022-07" db="EMBL/GenBank/DDBJ databases">
        <title>Genome analysis of Parmales, a sister group of diatoms, reveals the evolutionary specialization of diatoms from phago-mixotrophs to photoautotrophs.</title>
        <authorList>
            <person name="Ban H."/>
            <person name="Sato S."/>
            <person name="Yoshikawa S."/>
            <person name="Kazumasa Y."/>
            <person name="Nakamura Y."/>
            <person name="Ichinomiya M."/>
            <person name="Saitoh K."/>
            <person name="Sato N."/>
            <person name="Blanc-Mathieu R."/>
            <person name="Endo H."/>
            <person name="Kuwata A."/>
            <person name="Ogata H."/>
        </authorList>
    </citation>
    <scope>NUCLEOTIDE SEQUENCE</scope>
</reference>
<feature type="domain" description="Tubby C-terminal" evidence="2">
    <location>
        <begin position="131"/>
        <end position="206"/>
    </location>
</feature>
<feature type="region of interest" description="Disordered" evidence="1">
    <location>
        <begin position="1"/>
        <end position="40"/>
    </location>
</feature>
<evidence type="ECO:0000259" key="2">
    <source>
        <dbReference type="Pfam" id="PF01167"/>
    </source>
</evidence>
<sequence>QHDRGINPNRLLDVDIEEGKGEDSDEEKVEETSEEKEAGRELDELLAPRCELSSVYISTDDNLERIINVGIPTVTGAGTTANSPSFNGATRNNKITHNTRQLVERGARNELMKDLIYVMSGHENPSLFAGTSDYYGRRVLPSEKNFFVTYVLGGDPKRISSPPPLDQPPTNPTLQMNRIRKNEWAVQFTHPLTPLQAFGVCLTRFE</sequence>
<evidence type="ECO:0000313" key="3">
    <source>
        <dbReference type="EMBL" id="GMH46506.1"/>
    </source>
</evidence>
<keyword evidence="4" id="KW-1185">Reference proteome</keyword>
<accession>A0A9W6Z6V6</accession>
<protein>
    <recommendedName>
        <fullName evidence="2">Tubby C-terminal domain-containing protein</fullName>
    </recommendedName>
</protein>